<dbReference type="Proteomes" id="UP000663879">
    <property type="component" value="Unassembled WGS sequence"/>
</dbReference>
<sequence length="609" mass="72282">MNIMGNNVPSICHEQDFNRQLLKHHQTLVEIEKNHTDKKKNKICSTSSAICESLYLELYNSLINLAKSDLFIIKFKNNQIINQLILNSMVKLIKIMKRTKKKILISLLTNLYKTPLEKNSENDDEDSKQEFNEWFKKSTLVFITIEKQLEYFLTDLDTSYDPFKDVLIDLIEVMFDMISVEILLQTDLPINSLNYLKRVINNDNSDKIINTSRKIIDYMSDAILIEPDHLLEYYSDKFSDIFSIFGKNISYLMENHEKQLYKYEYNIIGCFLMSLEAFHIHEITNPTFFSIFDEYLKKLGEKIDNLSAMDEDEVVYFSHIAMELGDSKFEDLISVNGRYYNLLKLMLKIIAKSDSFNLNNPRDFGFVNMAFNTISIMMNNRGVGIEFSYFYEQFWKLIEKPWLKIIEHEKGYIAFKIVQNFAKSYEPSQLNLLIFFIKSIGNHLIKKRDLCSREIEANIQFILIDFLKIFHNFPDCEIEILLNQVFKLYFEIGKSFNFLEWYKSFMTFSTKLLDNNFEYFLKKNNEISNTFFELTFSNFHVHKINTEKDLDTEFILNFLENILGYLSNEQKSKLKIQIIEVVDNLMNFEVDDYIEYYDKIIGDLSRINF</sequence>
<keyword evidence="2" id="KW-1185">Reference proteome</keyword>
<organism evidence="1 2">
    <name type="scientific">Brachionus calyciflorus</name>
    <dbReference type="NCBI Taxonomy" id="104777"/>
    <lineage>
        <taxon>Eukaryota</taxon>
        <taxon>Metazoa</taxon>
        <taxon>Spiralia</taxon>
        <taxon>Gnathifera</taxon>
        <taxon>Rotifera</taxon>
        <taxon>Eurotatoria</taxon>
        <taxon>Monogononta</taxon>
        <taxon>Pseudotrocha</taxon>
        <taxon>Ploima</taxon>
        <taxon>Brachionidae</taxon>
        <taxon>Brachionus</taxon>
    </lineage>
</organism>
<dbReference type="AlphaFoldDB" id="A0A814F9B1"/>
<proteinExistence type="predicted"/>
<name>A0A814F9B1_9BILA</name>
<reference evidence="1" key="1">
    <citation type="submission" date="2021-02" db="EMBL/GenBank/DDBJ databases">
        <authorList>
            <person name="Nowell W R."/>
        </authorList>
    </citation>
    <scope>NUCLEOTIDE SEQUENCE</scope>
    <source>
        <strain evidence="1">Ploen Becks lab</strain>
    </source>
</reference>
<accession>A0A814F9B1</accession>
<evidence type="ECO:0000313" key="2">
    <source>
        <dbReference type="Proteomes" id="UP000663879"/>
    </source>
</evidence>
<evidence type="ECO:0000313" key="1">
    <source>
        <dbReference type="EMBL" id="CAF0978255.1"/>
    </source>
</evidence>
<dbReference type="EMBL" id="CAJNOC010003337">
    <property type="protein sequence ID" value="CAF0978255.1"/>
    <property type="molecule type" value="Genomic_DNA"/>
</dbReference>
<protein>
    <submittedName>
        <fullName evidence="1">Uncharacterized protein</fullName>
    </submittedName>
</protein>
<comment type="caution">
    <text evidence="1">The sequence shown here is derived from an EMBL/GenBank/DDBJ whole genome shotgun (WGS) entry which is preliminary data.</text>
</comment>
<gene>
    <name evidence="1" type="ORF">OXX778_LOCUS15283</name>
</gene>